<dbReference type="RefSeq" id="WP_184305609.1">
    <property type="nucleotide sequence ID" value="NZ_JACHXU010000009.1"/>
</dbReference>
<evidence type="ECO:0000256" key="11">
    <source>
        <dbReference type="ARBA" id="ARBA00039461"/>
    </source>
</evidence>
<dbReference type="InterPro" id="IPR050007">
    <property type="entry name" value="OtnK"/>
</dbReference>
<dbReference type="EC" id="2.7.1.217" evidence="10"/>
<evidence type="ECO:0000259" key="14">
    <source>
        <dbReference type="Pfam" id="PF17042"/>
    </source>
</evidence>
<evidence type="ECO:0000256" key="7">
    <source>
        <dbReference type="ARBA" id="ARBA00035898"/>
    </source>
</evidence>
<comment type="similarity">
    <text evidence="1">Belongs to the four-carbon acid sugar kinase family.</text>
</comment>
<dbReference type="Gene3D" id="3.40.50.10840">
    <property type="entry name" value="Putative sugar-binding, N-terminal domain"/>
    <property type="match status" value="1"/>
</dbReference>
<dbReference type="InterPro" id="IPR037051">
    <property type="entry name" value="4-carb_acid_sugar_kinase_N_sf"/>
</dbReference>
<dbReference type="Pfam" id="PF07005">
    <property type="entry name" value="SBD_N"/>
    <property type="match status" value="1"/>
</dbReference>
<sequence>MSEKNLERNAVLGCIADDVTGATDLANNLVQGGMRVVQVLGAPDAKTLARLSEADAIVVALKTRSILAQDAISQSLKSLNALREIGVARFYFKYCSTFDSTEHGNIGPVSEALMDALGVEQTVFCPAFPRAGRTVYHGHLFVGDSLLNESGMQSHPINPMTDANLIRFLAKQTSRGIGLVSYDDIRPGVSSVEERLSRLRRDGVSMVVTDTCSDENLATLASACASMPLVTGGSGLAHFLPDAYRKCGLLRSGTFAPEIPSVKGRSLIVAGSCSKATTAQVKYMQEKCPCYAVDVAAVMEDDAAELEKIVQWAGQVDVSQPVLIASSAAPDKIAEMQSRFGAMEVALAIENFLAATTVRLVSDLGFNRLVLAGGETSGAIVRELSIGALKIGPEICTGVPWTESLDGERPLALVLKSGNFGGVGFFESALEMLK</sequence>
<proteinExistence type="inferred from homology"/>
<evidence type="ECO:0000259" key="13">
    <source>
        <dbReference type="Pfam" id="PF07005"/>
    </source>
</evidence>
<dbReference type="InterPro" id="IPR031475">
    <property type="entry name" value="NBD_C"/>
</dbReference>
<name>A0A7W5H6F6_9BACT</name>
<keyword evidence="4" id="KW-0418">Kinase</keyword>
<evidence type="ECO:0000256" key="6">
    <source>
        <dbReference type="ARBA" id="ARBA00023277"/>
    </source>
</evidence>
<feature type="domain" description="Four-carbon acid sugar kinase N-terminal" evidence="13">
    <location>
        <begin position="12"/>
        <end position="238"/>
    </location>
</feature>
<gene>
    <name evidence="15" type="ORF">FHS27_003082</name>
</gene>
<keyword evidence="16" id="KW-1185">Reference proteome</keyword>
<dbReference type="Gene3D" id="3.40.980.20">
    <property type="entry name" value="Four-carbon acid sugar kinase, nucleotide binding domain"/>
    <property type="match status" value="1"/>
</dbReference>
<evidence type="ECO:0000313" key="15">
    <source>
        <dbReference type="EMBL" id="MBB3207263.1"/>
    </source>
</evidence>
<organism evidence="15 16">
    <name type="scientific">Aporhodopirellula rubra</name>
    <dbReference type="NCBI Taxonomy" id="980271"/>
    <lineage>
        <taxon>Bacteria</taxon>
        <taxon>Pseudomonadati</taxon>
        <taxon>Planctomycetota</taxon>
        <taxon>Planctomycetia</taxon>
        <taxon>Pirellulales</taxon>
        <taxon>Pirellulaceae</taxon>
        <taxon>Aporhodopirellula</taxon>
    </lineage>
</organism>
<dbReference type="EMBL" id="JACHXU010000009">
    <property type="protein sequence ID" value="MBB3207263.1"/>
    <property type="molecule type" value="Genomic_DNA"/>
</dbReference>
<keyword evidence="6" id="KW-0119">Carbohydrate metabolism</keyword>
<feature type="domain" description="Four-carbon acid sugar kinase nucleotide binding" evidence="14">
    <location>
        <begin position="267"/>
        <end position="426"/>
    </location>
</feature>
<dbReference type="InterPro" id="IPR042213">
    <property type="entry name" value="NBD_C_sf"/>
</dbReference>
<evidence type="ECO:0000256" key="5">
    <source>
        <dbReference type="ARBA" id="ARBA00022840"/>
    </source>
</evidence>
<dbReference type="GO" id="GO:0016301">
    <property type="term" value="F:kinase activity"/>
    <property type="evidence" value="ECO:0007669"/>
    <property type="project" value="UniProtKB-KW"/>
</dbReference>
<evidence type="ECO:0000256" key="4">
    <source>
        <dbReference type="ARBA" id="ARBA00022777"/>
    </source>
</evidence>
<dbReference type="NCBIfam" id="NF043035">
    <property type="entry name" value="OxoTetrKin"/>
    <property type="match status" value="1"/>
</dbReference>
<evidence type="ECO:0000256" key="1">
    <source>
        <dbReference type="ARBA" id="ARBA00005715"/>
    </source>
</evidence>
<dbReference type="AlphaFoldDB" id="A0A7W5H6F6"/>
<evidence type="ECO:0000256" key="10">
    <source>
        <dbReference type="ARBA" id="ARBA00039095"/>
    </source>
</evidence>
<dbReference type="SUPFAM" id="SSF142764">
    <property type="entry name" value="YgbK-like"/>
    <property type="match status" value="1"/>
</dbReference>
<keyword evidence="2" id="KW-0808">Transferase</keyword>
<evidence type="ECO:0000256" key="2">
    <source>
        <dbReference type="ARBA" id="ARBA00022679"/>
    </source>
</evidence>
<evidence type="ECO:0000313" key="16">
    <source>
        <dbReference type="Proteomes" id="UP000536179"/>
    </source>
</evidence>
<evidence type="ECO:0000256" key="12">
    <source>
        <dbReference type="ARBA" id="ARBA00041377"/>
    </source>
</evidence>
<keyword evidence="5" id="KW-0067">ATP-binding</keyword>
<dbReference type="GO" id="GO:0005524">
    <property type="term" value="F:ATP binding"/>
    <property type="evidence" value="ECO:0007669"/>
    <property type="project" value="UniProtKB-KW"/>
</dbReference>
<accession>A0A7W5H6F6</accession>
<protein>
    <recommendedName>
        <fullName evidence="11">3-oxo-tetronate kinase</fullName>
        <ecNumber evidence="10">2.7.1.217</ecNumber>
    </recommendedName>
    <alternativeName>
        <fullName evidence="12">3-dehydrotetronate 4-kinase</fullName>
    </alternativeName>
</protein>
<comment type="function">
    <text evidence="9">Catalyzes the ATP-dependent phosphorylation of 3-oxo-tetronate to 3-oxo-tetronate 4-phosphate.</text>
</comment>
<comment type="catalytic activity">
    <reaction evidence="8">
        <text>3-dehydro-D-erythronate + ATP = 3-dehydro-4-O-phospho-D-erythronate + ADP + H(+)</text>
        <dbReference type="Rhea" id="RHEA:52556"/>
        <dbReference type="ChEBI" id="CHEBI:15378"/>
        <dbReference type="ChEBI" id="CHEBI:30616"/>
        <dbReference type="ChEBI" id="CHEBI:57958"/>
        <dbReference type="ChEBI" id="CHEBI:136593"/>
        <dbReference type="ChEBI" id="CHEBI:456216"/>
        <dbReference type="EC" id="2.7.1.217"/>
    </reaction>
</comment>
<evidence type="ECO:0000256" key="8">
    <source>
        <dbReference type="ARBA" id="ARBA00036346"/>
    </source>
</evidence>
<reference evidence="15 16" key="1">
    <citation type="submission" date="2020-08" db="EMBL/GenBank/DDBJ databases">
        <title>Genomic Encyclopedia of Type Strains, Phase III (KMG-III): the genomes of soil and plant-associated and newly described type strains.</title>
        <authorList>
            <person name="Whitman W."/>
        </authorList>
    </citation>
    <scope>NUCLEOTIDE SEQUENCE [LARGE SCALE GENOMIC DNA]</scope>
    <source>
        <strain evidence="15 16">CECT 8075</strain>
    </source>
</reference>
<dbReference type="Proteomes" id="UP000536179">
    <property type="component" value="Unassembled WGS sequence"/>
</dbReference>
<comment type="catalytic activity">
    <reaction evidence="7">
        <text>3-dehydro-L-erythronate + ATP = 3-dehydro-4-O-phospho-L-erythronate + ADP + H(+)</text>
        <dbReference type="Rhea" id="RHEA:52552"/>
        <dbReference type="ChEBI" id="CHEBI:15378"/>
        <dbReference type="ChEBI" id="CHEBI:30616"/>
        <dbReference type="ChEBI" id="CHEBI:136592"/>
        <dbReference type="ChEBI" id="CHEBI:136670"/>
        <dbReference type="ChEBI" id="CHEBI:456216"/>
        <dbReference type="EC" id="2.7.1.217"/>
    </reaction>
</comment>
<keyword evidence="3" id="KW-0547">Nucleotide-binding</keyword>
<evidence type="ECO:0000256" key="3">
    <source>
        <dbReference type="ARBA" id="ARBA00022741"/>
    </source>
</evidence>
<evidence type="ECO:0000256" key="9">
    <source>
        <dbReference type="ARBA" id="ARBA00037335"/>
    </source>
</evidence>
<dbReference type="InterPro" id="IPR010737">
    <property type="entry name" value="4-carb_acid_sugar_kinase_N"/>
</dbReference>
<dbReference type="Pfam" id="PF17042">
    <property type="entry name" value="NBD_C"/>
    <property type="match status" value="1"/>
</dbReference>
<comment type="caution">
    <text evidence="15">The sequence shown here is derived from an EMBL/GenBank/DDBJ whole genome shotgun (WGS) entry which is preliminary data.</text>
</comment>